<evidence type="ECO:0000313" key="3">
    <source>
        <dbReference type="Proteomes" id="UP001221898"/>
    </source>
</evidence>
<proteinExistence type="predicted"/>
<dbReference type="AlphaFoldDB" id="A0AAD7S3W2"/>
<reference evidence="2" key="1">
    <citation type="journal article" date="2023" name="Science">
        <title>Genome structures resolve the early diversification of teleost fishes.</title>
        <authorList>
            <person name="Parey E."/>
            <person name="Louis A."/>
            <person name="Montfort J."/>
            <person name="Bouchez O."/>
            <person name="Roques C."/>
            <person name="Iampietro C."/>
            <person name="Lluch J."/>
            <person name="Castinel A."/>
            <person name="Donnadieu C."/>
            <person name="Desvignes T."/>
            <person name="Floi Bucao C."/>
            <person name="Jouanno E."/>
            <person name="Wen M."/>
            <person name="Mejri S."/>
            <person name="Dirks R."/>
            <person name="Jansen H."/>
            <person name="Henkel C."/>
            <person name="Chen W.J."/>
            <person name="Zahm M."/>
            <person name="Cabau C."/>
            <person name="Klopp C."/>
            <person name="Thompson A.W."/>
            <person name="Robinson-Rechavi M."/>
            <person name="Braasch I."/>
            <person name="Lecointre G."/>
            <person name="Bobe J."/>
            <person name="Postlethwait J.H."/>
            <person name="Berthelot C."/>
            <person name="Roest Crollius H."/>
            <person name="Guiguen Y."/>
        </authorList>
    </citation>
    <scope>NUCLEOTIDE SEQUENCE</scope>
    <source>
        <strain evidence="2">NC1722</strain>
    </source>
</reference>
<dbReference type="Proteomes" id="UP001221898">
    <property type="component" value="Unassembled WGS sequence"/>
</dbReference>
<evidence type="ECO:0000313" key="2">
    <source>
        <dbReference type="EMBL" id="KAJ8395509.1"/>
    </source>
</evidence>
<gene>
    <name evidence="2" type="ORF">AAFF_G00032430</name>
</gene>
<evidence type="ECO:0000256" key="1">
    <source>
        <dbReference type="SAM" id="MobiDB-lite"/>
    </source>
</evidence>
<organism evidence="2 3">
    <name type="scientific">Aldrovandia affinis</name>
    <dbReference type="NCBI Taxonomy" id="143900"/>
    <lineage>
        <taxon>Eukaryota</taxon>
        <taxon>Metazoa</taxon>
        <taxon>Chordata</taxon>
        <taxon>Craniata</taxon>
        <taxon>Vertebrata</taxon>
        <taxon>Euteleostomi</taxon>
        <taxon>Actinopterygii</taxon>
        <taxon>Neopterygii</taxon>
        <taxon>Teleostei</taxon>
        <taxon>Notacanthiformes</taxon>
        <taxon>Halosauridae</taxon>
        <taxon>Aldrovandia</taxon>
    </lineage>
</organism>
<sequence length="90" mass="9631">MAVERKAVDKAVSSDDPQTAGHVQRPSAAPPRLASPPSHDIIIIIIIIIIHHQLLFQGTEEDEASPKTAAKTIPMPASPPCAVDTPCYWA</sequence>
<dbReference type="EMBL" id="JAINUG010000116">
    <property type="protein sequence ID" value="KAJ8395509.1"/>
    <property type="molecule type" value="Genomic_DNA"/>
</dbReference>
<accession>A0AAD7S3W2</accession>
<feature type="region of interest" description="Disordered" evidence="1">
    <location>
        <begin position="1"/>
        <end position="36"/>
    </location>
</feature>
<protein>
    <submittedName>
        <fullName evidence="2">Uncharacterized protein</fullName>
    </submittedName>
</protein>
<name>A0AAD7S3W2_9TELE</name>
<feature type="compositionally biased region" description="Low complexity" evidence="1">
    <location>
        <begin position="25"/>
        <end position="36"/>
    </location>
</feature>
<feature type="compositionally biased region" description="Basic and acidic residues" evidence="1">
    <location>
        <begin position="1"/>
        <end position="13"/>
    </location>
</feature>
<keyword evidence="3" id="KW-1185">Reference proteome</keyword>
<comment type="caution">
    <text evidence="2">The sequence shown here is derived from an EMBL/GenBank/DDBJ whole genome shotgun (WGS) entry which is preliminary data.</text>
</comment>